<keyword evidence="3" id="KW-1185">Reference proteome</keyword>
<dbReference type="EMBL" id="PXYL01000064">
    <property type="protein sequence ID" value="PSJ49581.1"/>
    <property type="molecule type" value="Genomic_DNA"/>
</dbReference>
<name>A0A2P7RH82_9HYPH</name>
<dbReference type="Gene3D" id="3.30.750.24">
    <property type="entry name" value="STAS domain"/>
    <property type="match status" value="1"/>
</dbReference>
<dbReference type="Pfam" id="PF13466">
    <property type="entry name" value="STAS_2"/>
    <property type="match status" value="1"/>
</dbReference>
<dbReference type="Proteomes" id="UP000240653">
    <property type="component" value="Unassembled WGS sequence"/>
</dbReference>
<dbReference type="InterPro" id="IPR058548">
    <property type="entry name" value="MlaB-like_STAS"/>
</dbReference>
<organism evidence="2 3">
    <name type="scientific">Pseudaminobacter soli</name>
    <name type="common">ex Li et al. 2025</name>
    <dbReference type="NCBI Taxonomy" id="1295366"/>
    <lineage>
        <taxon>Bacteria</taxon>
        <taxon>Pseudomonadati</taxon>
        <taxon>Pseudomonadota</taxon>
        <taxon>Alphaproteobacteria</taxon>
        <taxon>Hyphomicrobiales</taxon>
        <taxon>Phyllobacteriaceae</taxon>
        <taxon>Pseudaminobacter</taxon>
    </lineage>
</organism>
<comment type="caution">
    <text evidence="2">The sequence shown here is derived from an EMBL/GenBank/DDBJ whole genome shotgun (WGS) entry which is preliminary data.</text>
</comment>
<gene>
    <name evidence="2" type="ORF">C7I85_30235</name>
</gene>
<evidence type="ECO:0000313" key="3">
    <source>
        <dbReference type="Proteomes" id="UP000240653"/>
    </source>
</evidence>
<dbReference type="SUPFAM" id="SSF52091">
    <property type="entry name" value="SpoIIaa-like"/>
    <property type="match status" value="1"/>
</dbReference>
<dbReference type="OrthoDB" id="7280289at2"/>
<feature type="domain" description="MlaB-like STAS" evidence="1">
    <location>
        <begin position="13"/>
        <end position="88"/>
    </location>
</feature>
<proteinExistence type="predicted"/>
<evidence type="ECO:0000313" key="2">
    <source>
        <dbReference type="EMBL" id="PSJ49581.1"/>
    </source>
</evidence>
<dbReference type="AlphaFoldDB" id="A0A2P7RH82"/>
<accession>A0A2P7RH82</accession>
<dbReference type="RefSeq" id="WP_106727674.1">
    <property type="nucleotide sequence ID" value="NZ_PXYL01000064.1"/>
</dbReference>
<evidence type="ECO:0000259" key="1">
    <source>
        <dbReference type="Pfam" id="PF13466"/>
    </source>
</evidence>
<protein>
    <recommendedName>
        <fullName evidence="1">MlaB-like STAS domain-containing protein</fullName>
    </recommendedName>
</protein>
<dbReference type="InterPro" id="IPR036513">
    <property type="entry name" value="STAS_dom_sf"/>
</dbReference>
<reference evidence="2 3" key="1">
    <citation type="submission" date="2018-03" db="EMBL/GenBank/DDBJ databases">
        <title>The draft genome of Mesorhizobium soli JCM 19897.</title>
        <authorList>
            <person name="Li L."/>
            <person name="Liu L."/>
            <person name="Liang L."/>
            <person name="Wang T."/>
            <person name="Zhang X."/>
        </authorList>
    </citation>
    <scope>NUCLEOTIDE SEQUENCE [LARGE SCALE GENOMIC DNA]</scope>
    <source>
        <strain evidence="2 3">JCM 19897</strain>
    </source>
</reference>
<sequence>MSTVFDPTPQIFELPAVLDLKAAPALAACLAALRGAPLALDAGRVERLGGQCLQVLLAASHGWRADAAALTLSQPSPAFLDGLRLMGLTEADLTSEEPAA</sequence>